<evidence type="ECO:0000256" key="3">
    <source>
        <dbReference type="ARBA" id="ARBA00022723"/>
    </source>
</evidence>
<dbReference type="PANTHER" id="PTHR46696">
    <property type="entry name" value="P450, PUTATIVE (EUROFUNG)-RELATED"/>
    <property type="match status" value="1"/>
</dbReference>
<dbReference type="Pfam" id="PF00067">
    <property type="entry name" value="p450"/>
    <property type="match status" value="1"/>
</dbReference>
<dbReference type="CDD" id="cd11029">
    <property type="entry name" value="CYP107-like"/>
    <property type="match status" value="1"/>
</dbReference>
<dbReference type="GO" id="GO:0005506">
    <property type="term" value="F:iron ion binding"/>
    <property type="evidence" value="ECO:0007669"/>
    <property type="project" value="InterPro"/>
</dbReference>
<reference evidence="7" key="2">
    <citation type="submission" date="2020-09" db="EMBL/GenBank/DDBJ databases">
        <authorList>
            <person name="Sun Q."/>
            <person name="Zhou Y."/>
        </authorList>
    </citation>
    <scope>NUCLEOTIDE SEQUENCE</scope>
    <source>
        <strain evidence="7">CGMCC 4.7430</strain>
    </source>
</reference>
<evidence type="ECO:0000256" key="6">
    <source>
        <dbReference type="ARBA" id="ARBA00023033"/>
    </source>
</evidence>
<dbReference type="Gene3D" id="1.10.630.10">
    <property type="entry name" value="Cytochrome P450"/>
    <property type="match status" value="1"/>
</dbReference>
<dbReference type="InterPro" id="IPR036396">
    <property type="entry name" value="Cyt_P450_sf"/>
</dbReference>
<accession>A0A918AEP7</accession>
<name>A0A918AEP7_9ACTN</name>
<keyword evidence="2" id="KW-0349">Heme</keyword>
<dbReference type="GO" id="GO:0016705">
    <property type="term" value="F:oxidoreductase activity, acting on paired donors, with incorporation or reduction of molecular oxygen"/>
    <property type="evidence" value="ECO:0007669"/>
    <property type="project" value="InterPro"/>
</dbReference>
<keyword evidence="6" id="KW-0503">Monooxygenase</keyword>
<evidence type="ECO:0000313" key="7">
    <source>
        <dbReference type="EMBL" id="GGP17614.1"/>
    </source>
</evidence>
<evidence type="ECO:0000313" key="8">
    <source>
        <dbReference type="Proteomes" id="UP000660745"/>
    </source>
</evidence>
<comment type="similarity">
    <text evidence="1">Belongs to the cytochrome P450 family.</text>
</comment>
<dbReference type="RefSeq" id="WP_189144611.1">
    <property type="nucleotide sequence ID" value="NZ_BMNK01000025.1"/>
</dbReference>
<evidence type="ECO:0000256" key="1">
    <source>
        <dbReference type="ARBA" id="ARBA00010617"/>
    </source>
</evidence>
<evidence type="ECO:0000256" key="2">
    <source>
        <dbReference type="ARBA" id="ARBA00022617"/>
    </source>
</evidence>
<dbReference type="PANTHER" id="PTHR46696:SF1">
    <property type="entry name" value="CYTOCHROME P450 YJIB-RELATED"/>
    <property type="match status" value="1"/>
</dbReference>
<evidence type="ECO:0000256" key="4">
    <source>
        <dbReference type="ARBA" id="ARBA00023002"/>
    </source>
</evidence>
<keyword evidence="5" id="KW-0408">Iron</keyword>
<reference evidence="7" key="1">
    <citation type="journal article" date="2014" name="Int. J. Syst. Evol. Microbiol.">
        <title>Complete genome sequence of Corynebacterium casei LMG S-19264T (=DSM 44701T), isolated from a smear-ripened cheese.</title>
        <authorList>
            <consortium name="US DOE Joint Genome Institute (JGI-PGF)"/>
            <person name="Walter F."/>
            <person name="Albersmeier A."/>
            <person name="Kalinowski J."/>
            <person name="Ruckert C."/>
        </authorList>
    </citation>
    <scope>NUCLEOTIDE SEQUENCE</scope>
    <source>
        <strain evidence="7">CGMCC 4.7430</strain>
    </source>
</reference>
<dbReference type="AlphaFoldDB" id="A0A918AEP7"/>
<proteinExistence type="inferred from homology"/>
<dbReference type="FunFam" id="1.10.630.10:FF:000018">
    <property type="entry name" value="Cytochrome P450 monooxygenase"/>
    <property type="match status" value="1"/>
</dbReference>
<dbReference type="InterPro" id="IPR002397">
    <property type="entry name" value="Cyt_P450_B"/>
</dbReference>
<gene>
    <name evidence="7" type="ORF">GCM10012278_86760</name>
</gene>
<dbReference type="GO" id="GO:0004497">
    <property type="term" value="F:monooxygenase activity"/>
    <property type="evidence" value="ECO:0007669"/>
    <property type="project" value="UniProtKB-KW"/>
</dbReference>
<dbReference type="EMBL" id="BMNK01000025">
    <property type="protein sequence ID" value="GGP17614.1"/>
    <property type="molecule type" value="Genomic_DNA"/>
</dbReference>
<dbReference type="PRINTS" id="PR00359">
    <property type="entry name" value="BP450"/>
</dbReference>
<evidence type="ECO:0000256" key="5">
    <source>
        <dbReference type="ARBA" id="ARBA00023004"/>
    </source>
</evidence>
<dbReference type="SUPFAM" id="SSF48264">
    <property type="entry name" value="Cytochrome P450"/>
    <property type="match status" value="1"/>
</dbReference>
<dbReference type="Proteomes" id="UP000660745">
    <property type="component" value="Unassembled WGS sequence"/>
</dbReference>
<comment type="caution">
    <text evidence="7">The sequence shown here is derived from an EMBL/GenBank/DDBJ whole genome shotgun (WGS) entry which is preliminary data.</text>
</comment>
<sequence>MDGVPEIDLSDLGVLEDPLAAYGRAREQSPVARLIAPGFGTMWAVTRHADAKAMLADPRFRLSSASFMRPEVPEEYLVYMRTMQEMDGAEHLRLRRLVAPAFTPRRIAWFRSRIERIVDGLMDDLTADGSPVDLLADFARPLPIDVICELVGIPEADRAQWREYGAAVASGSGEKLAKAIPGIMEGAKQAIARRRQEPGPDLISDLIRVQEDDGDRLGDAELVTLVWQLVLAGQTPINLIVNAVATLLTHPDQLGALRADPALLPRAVEELTRWCGPQLLAIPRFPSEDVEVGGVPIPKGVPVTAAIGCANRDPRVYPDPDRLDLRRDPESSGHLAYAHGPHFCLGAPLARLETEVALGALLRRFPGLSLASPSARLPDPGTWRLASLPVTV</sequence>
<protein>
    <submittedName>
        <fullName evidence="7">Cytochrome P450</fullName>
    </submittedName>
</protein>
<keyword evidence="3" id="KW-0479">Metal-binding</keyword>
<keyword evidence="4" id="KW-0560">Oxidoreductase</keyword>
<dbReference type="GO" id="GO:0020037">
    <property type="term" value="F:heme binding"/>
    <property type="evidence" value="ECO:0007669"/>
    <property type="project" value="InterPro"/>
</dbReference>
<keyword evidence="8" id="KW-1185">Reference proteome</keyword>
<organism evidence="7 8">
    <name type="scientific">Nonomuraea glycinis</name>
    <dbReference type="NCBI Taxonomy" id="2047744"/>
    <lineage>
        <taxon>Bacteria</taxon>
        <taxon>Bacillati</taxon>
        <taxon>Actinomycetota</taxon>
        <taxon>Actinomycetes</taxon>
        <taxon>Streptosporangiales</taxon>
        <taxon>Streptosporangiaceae</taxon>
        <taxon>Nonomuraea</taxon>
    </lineage>
</organism>
<dbReference type="InterPro" id="IPR001128">
    <property type="entry name" value="Cyt_P450"/>
</dbReference>